<dbReference type="Gene3D" id="3.40.50.410">
    <property type="entry name" value="von Willebrand factor, type A domain"/>
    <property type="match status" value="1"/>
</dbReference>
<feature type="compositionally biased region" description="Basic and acidic residues" evidence="1">
    <location>
        <begin position="782"/>
        <end position="793"/>
    </location>
</feature>
<proteinExistence type="predicted"/>
<dbReference type="SMART" id="SM00327">
    <property type="entry name" value="VWA"/>
    <property type="match status" value="1"/>
</dbReference>
<dbReference type="Pfam" id="PF13768">
    <property type="entry name" value="VWA_3"/>
    <property type="match status" value="1"/>
</dbReference>
<dbReference type="PROSITE" id="PS51468">
    <property type="entry name" value="VIT"/>
    <property type="match status" value="1"/>
</dbReference>
<organism evidence="4 5">
    <name type="scientific">Elsinoe ampelina</name>
    <dbReference type="NCBI Taxonomy" id="302913"/>
    <lineage>
        <taxon>Eukaryota</taxon>
        <taxon>Fungi</taxon>
        <taxon>Dikarya</taxon>
        <taxon>Ascomycota</taxon>
        <taxon>Pezizomycotina</taxon>
        <taxon>Dothideomycetes</taxon>
        <taxon>Dothideomycetidae</taxon>
        <taxon>Myriangiales</taxon>
        <taxon>Elsinoaceae</taxon>
        <taxon>Elsinoe</taxon>
    </lineage>
</organism>
<feature type="compositionally biased region" description="Acidic residues" evidence="1">
    <location>
        <begin position="817"/>
        <end position="826"/>
    </location>
</feature>
<dbReference type="OrthoDB" id="1729737at2759"/>
<reference evidence="5" key="1">
    <citation type="journal article" date="2020" name="Stud. Mycol.">
        <title>101 Dothideomycetes genomes: A test case for predicting lifestyles and emergence of pathogens.</title>
        <authorList>
            <person name="Haridas S."/>
            <person name="Albert R."/>
            <person name="Binder M."/>
            <person name="Bloem J."/>
            <person name="LaButti K."/>
            <person name="Salamov A."/>
            <person name="Andreopoulos B."/>
            <person name="Baker S."/>
            <person name="Barry K."/>
            <person name="Bills G."/>
            <person name="Bluhm B."/>
            <person name="Cannon C."/>
            <person name="Castanera R."/>
            <person name="Culley D."/>
            <person name="Daum C."/>
            <person name="Ezra D."/>
            <person name="Gonzalez J."/>
            <person name="Henrissat B."/>
            <person name="Kuo A."/>
            <person name="Liang C."/>
            <person name="Lipzen A."/>
            <person name="Lutzoni F."/>
            <person name="Magnuson J."/>
            <person name="Mondo S."/>
            <person name="Nolan M."/>
            <person name="Ohm R."/>
            <person name="Pangilinan J."/>
            <person name="Park H.-J."/>
            <person name="Ramirez L."/>
            <person name="Alfaro M."/>
            <person name="Sun H."/>
            <person name="Tritt A."/>
            <person name="Yoshinaga Y."/>
            <person name="Zwiers L.-H."/>
            <person name="Turgeon B."/>
            <person name="Goodwin S."/>
            <person name="Spatafora J."/>
            <person name="Crous P."/>
            <person name="Grigoriev I."/>
        </authorList>
    </citation>
    <scope>NUCLEOTIDE SEQUENCE [LARGE SCALE GENOMIC DNA]</scope>
    <source>
        <strain evidence="5">CECT 20119</strain>
    </source>
</reference>
<evidence type="ECO:0000259" key="3">
    <source>
        <dbReference type="PROSITE" id="PS51468"/>
    </source>
</evidence>
<dbReference type="SMART" id="SM00609">
    <property type="entry name" value="VIT"/>
    <property type="match status" value="1"/>
</dbReference>
<name>A0A6A6GEN8_9PEZI</name>
<dbReference type="Proteomes" id="UP000799538">
    <property type="component" value="Unassembled WGS sequence"/>
</dbReference>
<evidence type="ECO:0000259" key="2">
    <source>
        <dbReference type="PROSITE" id="PS50234"/>
    </source>
</evidence>
<feature type="compositionally biased region" description="Polar residues" evidence="1">
    <location>
        <begin position="699"/>
        <end position="715"/>
    </location>
</feature>
<feature type="compositionally biased region" description="Basic residues" evidence="1">
    <location>
        <begin position="862"/>
        <end position="872"/>
    </location>
</feature>
<dbReference type="InterPro" id="IPR013694">
    <property type="entry name" value="VIT"/>
</dbReference>
<dbReference type="PROSITE" id="PS50234">
    <property type="entry name" value="VWFA"/>
    <property type="match status" value="1"/>
</dbReference>
<dbReference type="InterPro" id="IPR002035">
    <property type="entry name" value="VWF_A"/>
</dbReference>
<gene>
    <name evidence="4" type="ORF">BDZ85DRAFT_260406</name>
</gene>
<keyword evidence="5" id="KW-1185">Reference proteome</keyword>
<protein>
    <submittedName>
        <fullName evidence="4">von Willebrand factor type A domain-containing protein</fullName>
    </submittedName>
</protein>
<dbReference type="Pfam" id="PF08487">
    <property type="entry name" value="VIT"/>
    <property type="match status" value="1"/>
</dbReference>
<dbReference type="SUPFAM" id="SSF53300">
    <property type="entry name" value="vWA-like"/>
    <property type="match status" value="1"/>
</dbReference>
<evidence type="ECO:0000313" key="4">
    <source>
        <dbReference type="EMBL" id="KAF2224107.1"/>
    </source>
</evidence>
<feature type="domain" description="VWFA" evidence="2">
    <location>
        <begin position="279"/>
        <end position="450"/>
    </location>
</feature>
<feature type="compositionally biased region" description="Polar residues" evidence="1">
    <location>
        <begin position="849"/>
        <end position="860"/>
    </location>
</feature>
<dbReference type="AlphaFoldDB" id="A0A6A6GEN8"/>
<evidence type="ECO:0000313" key="5">
    <source>
        <dbReference type="Proteomes" id="UP000799538"/>
    </source>
</evidence>
<feature type="region of interest" description="Disordered" evidence="1">
    <location>
        <begin position="654"/>
        <end position="715"/>
    </location>
</feature>
<dbReference type="InterPro" id="IPR036465">
    <property type="entry name" value="vWFA_dom_sf"/>
</dbReference>
<dbReference type="EMBL" id="ML992505">
    <property type="protein sequence ID" value="KAF2224107.1"/>
    <property type="molecule type" value="Genomic_DNA"/>
</dbReference>
<feature type="region of interest" description="Disordered" evidence="1">
    <location>
        <begin position="780"/>
        <end position="878"/>
    </location>
</feature>
<feature type="domain" description="VIT" evidence="3">
    <location>
        <begin position="10"/>
        <end position="139"/>
    </location>
</feature>
<sequence>MVSCNCGLFFIIPDQYGHQRRTYLPQLTAKSHTTIQATSYTTLLRQTFSNPLDQNHKQTSYEFPLYDGIAVTSFTCTIGDRKIFGKVEEKEKARKTFKQAVDRGESAGLLSTAPAGIFTISVGNIPARSNVVVDIEYGGELKHDAQIDGIRFTLPTAIAPRYGSYPGDVLGLGTTAQQRGIQIDVDLDLAPMKVTSLRTTSTTFESLLTPTFATEKDGRVLAASASILLIGSEMTEDFVLLAEVDGIGKPQALLDTSHDCNTVMATFVPKFKLPNIKPEIVFVADQSGSMAGGKTKSLVDALTVFLKSLPAGAVFNICAFGSRYDFVFKTSQPYTQETATQALNYVKTFRAQYGGTELQRPIEDVFKKYSGNHPLEIILLTDGEIWGEEPLFDFINDQIIIKKVDARLFCLGFGRDVSHTLVEGVARASRGLSQFVTDKENLDQKVVRMLKASLSPHFKDVAIKLNHDEEEFEVVESAGNHSADETSTLPLGQSKEHVSTSLFDQAADLDTPIPGSDDEVLKNTNTTIDPFNFTAPHDISLFPFSRTTVFGMTSRTSTPPVSLTLTAKSSSGPLELTIPIEASHGSASIIRKLAARTFVHDLEQGRLPPTFEAKFNSPTTRTELLQKAITNIGEIHQIPTKYTSYVAVEDKISQGLPPEGEAPPSYGGALTPSSFGGAQPRMMRMSAIPPPPPAPAPASSFQGFGTPSVTTSGGLFGSRQSAVGKAFGSAPVPAPAPAPGGGGTGIFGGLFGGSRAASKPQAAAYGAPSASSAGAFGVMSRMHSDERSRDRGRTAPSPPGMSAQLAQSSIQRRAVTDDDDDSDGEDTGALRFLCDRDSDGSDEEDETNANRFLSSGGSHQSAARKKKSRARAGGRDEDVSTLSIEERLRIIISEQSFDGFWAPSVRLLQALQLDVDTAGMNPELITVLVLIVLEEKFDKLEEVWELCGDKAEAWLGSKMDGKGFEKMKETARRLL</sequence>
<accession>A0A6A6GEN8</accession>
<dbReference type="PANTHER" id="PTHR45737">
    <property type="entry name" value="VON WILLEBRAND FACTOR A DOMAIN-CONTAINING PROTEIN 5A"/>
    <property type="match status" value="1"/>
</dbReference>
<dbReference type="PANTHER" id="PTHR45737:SF6">
    <property type="entry name" value="VON WILLEBRAND FACTOR A DOMAIN-CONTAINING PROTEIN 5A"/>
    <property type="match status" value="1"/>
</dbReference>
<evidence type="ECO:0000256" key="1">
    <source>
        <dbReference type="SAM" id="MobiDB-lite"/>
    </source>
</evidence>